<dbReference type="PANTHER" id="PTHR24201">
    <property type="entry name" value="ANK_REP_REGION DOMAIN-CONTAINING PROTEIN"/>
    <property type="match status" value="1"/>
</dbReference>
<name>A0AA89BQD8_PINIB</name>
<dbReference type="InterPro" id="IPR002110">
    <property type="entry name" value="Ankyrin_rpt"/>
</dbReference>
<evidence type="ECO:0000256" key="2">
    <source>
        <dbReference type="ARBA" id="ARBA00023043"/>
    </source>
</evidence>
<evidence type="ECO:0000313" key="5">
    <source>
        <dbReference type="Proteomes" id="UP001186944"/>
    </source>
</evidence>
<evidence type="ECO:0008006" key="6">
    <source>
        <dbReference type="Google" id="ProtNLM"/>
    </source>
</evidence>
<dbReference type="InterPro" id="IPR036770">
    <property type="entry name" value="Ankyrin_rpt-contain_sf"/>
</dbReference>
<dbReference type="Gene3D" id="1.25.40.20">
    <property type="entry name" value="Ankyrin repeat-containing domain"/>
    <property type="match status" value="2"/>
</dbReference>
<evidence type="ECO:0000313" key="4">
    <source>
        <dbReference type="EMBL" id="KAK3090146.1"/>
    </source>
</evidence>
<feature type="repeat" description="ANK" evidence="3">
    <location>
        <begin position="41"/>
        <end position="73"/>
    </location>
</feature>
<dbReference type="SUPFAM" id="SSF48403">
    <property type="entry name" value="Ankyrin repeat"/>
    <property type="match status" value="1"/>
</dbReference>
<dbReference type="InterPro" id="IPR050776">
    <property type="entry name" value="Ank_Repeat/CDKN_Inhibitor"/>
</dbReference>
<evidence type="ECO:0000256" key="3">
    <source>
        <dbReference type="PROSITE-ProRule" id="PRU00023"/>
    </source>
</evidence>
<dbReference type="Pfam" id="PF12796">
    <property type="entry name" value="Ank_2"/>
    <property type="match status" value="1"/>
</dbReference>
<keyword evidence="5" id="KW-1185">Reference proteome</keyword>
<comment type="caution">
    <text evidence="4">The sequence shown here is derived from an EMBL/GenBank/DDBJ whole genome shotgun (WGS) entry which is preliminary data.</text>
</comment>
<evidence type="ECO:0000256" key="1">
    <source>
        <dbReference type="ARBA" id="ARBA00022737"/>
    </source>
</evidence>
<dbReference type="PROSITE" id="PS50088">
    <property type="entry name" value="ANK_REPEAT"/>
    <property type="match status" value="2"/>
</dbReference>
<dbReference type="EMBL" id="VSWD01000010">
    <property type="protein sequence ID" value="KAK3090146.1"/>
    <property type="molecule type" value="Genomic_DNA"/>
</dbReference>
<gene>
    <name evidence="4" type="ORF">FSP39_009489</name>
</gene>
<proteinExistence type="predicted"/>
<sequence>MSSSPSDENFPKFDVTSWNPQPPAVIQLLDSGVDVCCYDDKKRSPLHFAASQGYETIVKVLLDKGANPNQKDMLGNTALHLAACTGHVPVVTLLLRAGTDICSVDRVSEMMKTYLRLSGMNDDADQLDILCDQLRKVSTRVEMDNVNTLMADLASLSLEKKSKPP</sequence>
<dbReference type="GO" id="GO:0005634">
    <property type="term" value="C:nucleus"/>
    <property type="evidence" value="ECO:0007669"/>
    <property type="project" value="TreeGrafter"/>
</dbReference>
<accession>A0AA89BQD8</accession>
<protein>
    <recommendedName>
        <fullName evidence="6">Ankyrin repeat domain-containing protein 54</fullName>
    </recommendedName>
</protein>
<reference evidence="4" key="1">
    <citation type="submission" date="2019-08" db="EMBL/GenBank/DDBJ databases">
        <title>The improved chromosome-level genome for the pearl oyster Pinctada fucata martensii using PacBio sequencing and Hi-C.</title>
        <authorList>
            <person name="Zheng Z."/>
        </authorList>
    </citation>
    <scope>NUCLEOTIDE SEQUENCE</scope>
    <source>
        <strain evidence="4">ZZ-2019</strain>
        <tissue evidence="4">Adductor muscle</tissue>
    </source>
</reference>
<dbReference type="PROSITE" id="PS50297">
    <property type="entry name" value="ANK_REP_REGION"/>
    <property type="match status" value="2"/>
</dbReference>
<dbReference type="Proteomes" id="UP001186944">
    <property type="component" value="Unassembled WGS sequence"/>
</dbReference>
<dbReference type="SMART" id="SM00248">
    <property type="entry name" value="ANK"/>
    <property type="match status" value="2"/>
</dbReference>
<feature type="repeat" description="ANK" evidence="3">
    <location>
        <begin position="74"/>
        <end position="106"/>
    </location>
</feature>
<keyword evidence="1" id="KW-0677">Repeat</keyword>
<dbReference type="PANTHER" id="PTHR24201:SF16">
    <property type="entry name" value="ANKYRIN-1-LIKE-RELATED"/>
    <property type="match status" value="1"/>
</dbReference>
<dbReference type="AlphaFoldDB" id="A0AA89BQD8"/>
<organism evidence="4 5">
    <name type="scientific">Pinctada imbricata</name>
    <name type="common">Atlantic pearl-oyster</name>
    <name type="synonym">Pinctada martensii</name>
    <dbReference type="NCBI Taxonomy" id="66713"/>
    <lineage>
        <taxon>Eukaryota</taxon>
        <taxon>Metazoa</taxon>
        <taxon>Spiralia</taxon>
        <taxon>Lophotrochozoa</taxon>
        <taxon>Mollusca</taxon>
        <taxon>Bivalvia</taxon>
        <taxon>Autobranchia</taxon>
        <taxon>Pteriomorphia</taxon>
        <taxon>Pterioida</taxon>
        <taxon>Pterioidea</taxon>
        <taxon>Pteriidae</taxon>
        <taxon>Pinctada</taxon>
    </lineage>
</organism>
<keyword evidence="2 3" id="KW-0040">ANK repeat</keyword>